<dbReference type="RefSeq" id="WP_379658648.1">
    <property type="nucleotide sequence ID" value="NZ_JBHTIV010000022.1"/>
</dbReference>
<accession>A0ABW3GS15</accession>
<comment type="caution">
    <text evidence="1">The sequence shown here is derived from an EMBL/GenBank/DDBJ whole genome shotgun (WGS) entry which is preliminary data.</text>
</comment>
<protein>
    <recommendedName>
        <fullName evidence="3">Sulfotransferase family protein</fullName>
    </recommendedName>
</protein>
<evidence type="ECO:0008006" key="3">
    <source>
        <dbReference type="Google" id="ProtNLM"/>
    </source>
</evidence>
<organism evidence="1 2">
    <name type="scientific">Psychroflexus salinarum</name>
    <dbReference type="NCBI Taxonomy" id="546024"/>
    <lineage>
        <taxon>Bacteria</taxon>
        <taxon>Pseudomonadati</taxon>
        <taxon>Bacteroidota</taxon>
        <taxon>Flavobacteriia</taxon>
        <taxon>Flavobacteriales</taxon>
        <taxon>Flavobacteriaceae</taxon>
        <taxon>Psychroflexus</taxon>
    </lineage>
</organism>
<gene>
    <name evidence="1" type="ORF">ACFQ0R_12120</name>
</gene>
<dbReference type="Proteomes" id="UP001597049">
    <property type="component" value="Unassembled WGS sequence"/>
</dbReference>
<dbReference type="InterPro" id="IPR027417">
    <property type="entry name" value="P-loop_NTPase"/>
</dbReference>
<evidence type="ECO:0000313" key="2">
    <source>
        <dbReference type="Proteomes" id="UP001597049"/>
    </source>
</evidence>
<reference evidence="2" key="1">
    <citation type="journal article" date="2019" name="Int. J. Syst. Evol. Microbiol.">
        <title>The Global Catalogue of Microorganisms (GCM) 10K type strain sequencing project: providing services to taxonomists for standard genome sequencing and annotation.</title>
        <authorList>
            <consortium name="The Broad Institute Genomics Platform"/>
            <consortium name="The Broad Institute Genome Sequencing Center for Infectious Disease"/>
            <person name="Wu L."/>
            <person name="Ma J."/>
        </authorList>
    </citation>
    <scope>NUCLEOTIDE SEQUENCE [LARGE SCALE GENOMIC DNA]</scope>
    <source>
        <strain evidence="2">CCUG 56752</strain>
    </source>
</reference>
<evidence type="ECO:0000313" key="1">
    <source>
        <dbReference type="EMBL" id="MFD0933346.1"/>
    </source>
</evidence>
<dbReference type="SUPFAM" id="SSF52540">
    <property type="entry name" value="P-loop containing nucleoside triphosphate hydrolases"/>
    <property type="match status" value="1"/>
</dbReference>
<sequence length="279" mass="33241">MQNQKKNLLIHLGPPKTGTTSLQHWLLSNEDRGFSYIGIKPKRYDEKKNKHANVFLKYIYGNKNKNDFVSYLNNLSHYKNLMYSEELILYGENWICNLKKLACLQDSFNIHLAYCYRNSIKAIPSAYAEYHSNLNPKLKKSFELFLHSEFVKPYKLDEVINVFNELNLKFHIFDFEKLVKEKLCIDDLFGINSEIPFFKRRIRLSTENKTKKSELNSYTAKVQTPEQLKLELKIRKLSNKYFKKDFSNYFKRSYKIKINKTDELLKIANNNEKTWSNID</sequence>
<keyword evidence="2" id="KW-1185">Reference proteome</keyword>
<dbReference type="Gene3D" id="3.40.50.300">
    <property type="entry name" value="P-loop containing nucleotide triphosphate hydrolases"/>
    <property type="match status" value="1"/>
</dbReference>
<name>A0ABW3GS15_9FLAO</name>
<dbReference type="EMBL" id="JBHTIV010000022">
    <property type="protein sequence ID" value="MFD0933346.1"/>
    <property type="molecule type" value="Genomic_DNA"/>
</dbReference>
<proteinExistence type="predicted"/>